<dbReference type="InterPro" id="IPR052247">
    <property type="entry name" value="Meiotic_Crossover_Helicase"/>
</dbReference>
<evidence type="ECO:0000313" key="2">
    <source>
        <dbReference type="EMBL" id="KAL2620884.1"/>
    </source>
</evidence>
<reference evidence="2 3" key="1">
    <citation type="submission" date="2024-09" db="EMBL/GenBank/DDBJ databases">
        <title>Chromosome-scale assembly of Riccia fluitans.</title>
        <authorList>
            <person name="Paukszto L."/>
            <person name="Sawicki J."/>
            <person name="Karawczyk K."/>
            <person name="Piernik-Szablinska J."/>
            <person name="Szczecinska M."/>
            <person name="Mazdziarz M."/>
        </authorList>
    </citation>
    <scope>NUCLEOTIDE SEQUENCE [LARGE SCALE GENOMIC DNA]</scope>
    <source>
        <strain evidence="2">Rf_01</strain>
        <tissue evidence="2">Aerial parts of the thallus</tissue>
    </source>
</reference>
<evidence type="ECO:0000259" key="1">
    <source>
        <dbReference type="PROSITE" id="PS51192"/>
    </source>
</evidence>
<comment type="caution">
    <text evidence="2">The sequence shown here is derived from an EMBL/GenBank/DDBJ whole genome shotgun (WGS) entry which is preliminary data.</text>
</comment>
<accession>A0ABD1Y6B8</accession>
<dbReference type="PANTHER" id="PTHR47835:SF3">
    <property type="entry name" value="HELICASE FOR MEIOSIS 1"/>
    <property type="match status" value="1"/>
</dbReference>
<dbReference type="InterPro" id="IPR011545">
    <property type="entry name" value="DEAD/DEAH_box_helicase_dom"/>
</dbReference>
<dbReference type="GO" id="GO:0016787">
    <property type="term" value="F:hydrolase activity"/>
    <property type="evidence" value="ECO:0007669"/>
    <property type="project" value="UniProtKB-KW"/>
</dbReference>
<dbReference type="PANTHER" id="PTHR47835">
    <property type="entry name" value="HFM1, ATP DEPENDENT DNA HELICASE HOMOLOG"/>
    <property type="match status" value="1"/>
</dbReference>
<dbReference type="Pfam" id="PF00270">
    <property type="entry name" value="DEAD"/>
    <property type="match status" value="1"/>
</dbReference>
<organism evidence="2 3">
    <name type="scientific">Riccia fluitans</name>
    <dbReference type="NCBI Taxonomy" id="41844"/>
    <lineage>
        <taxon>Eukaryota</taxon>
        <taxon>Viridiplantae</taxon>
        <taxon>Streptophyta</taxon>
        <taxon>Embryophyta</taxon>
        <taxon>Marchantiophyta</taxon>
        <taxon>Marchantiopsida</taxon>
        <taxon>Marchantiidae</taxon>
        <taxon>Marchantiales</taxon>
        <taxon>Ricciaceae</taxon>
        <taxon>Riccia</taxon>
    </lineage>
</organism>
<dbReference type="AlphaFoldDB" id="A0ABD1Y6B8"/>
<dbReference type="InterPro" id="IPR027417">
    <property type="entry name" value="P-loop_NTPase"/>
</dbReference>
<name>A0ABD1Y6B8_9MARC</name>
<feature type="domain" description="Helicase ATP-binding" evidence="1">
    <location>
        <begin position="38"/>
        <end position="235"/>
    </location>
</feature>
<protein>
    <recommendedName>
        <fullName evidence="1">Helicase ATP-binding domain-containing protein</fullName>
    </recommendedName>
</protein>
<gene>
    <name evidence="2" type="ORF">R1flu_001089</name>
</gene>
<dbReference type="Proteomes" id="UP001605036">
    <property type="component" value="Unassembled WGS sequence"/>
</dbReference>
<keyword evidence="3" id="KW-1185">Reference proteome</keyword>
<dbReference type="GO" id="GO:0043138">
    <property type="term" value="F:3'-5' DNA helicase activity"/>
    <property type="evidence" value="ECO:0007669"/>
    <property type="project" value="UniProtKB-EC"/>
</dbReference>
<dbReference type="Gene3D" id="3.40.50.300">
    <property type="entry name" value="P-loop containing nucleotide triphosphate hydrolases"/>
    <property type="match status" value="1"/>
</dbReference>
<sequence length="237" mass="26287">MNFRRATGLLVPVSDLPKVFRGVFSFRYFNSVQSECFSSAYLSDDNLVVSAPTGSGKTGIFELCILRLLARLLTPEGLFSQPRGALKIVYVAPTKALIQEKVKEWNEKFGSKSLGLICQEVTGDNEFINVKDLQDTDLILTTPEKFDSTTRRCRDQGGAGFVGDIALVLIDEVHLLNDTRGAALEAIVSRMKMLSRYPELKESAISRIRFVAVSATIPNIEDLGEWLMAPPRAVKRL</sequence>
<evidence type="ECO:0000313" key="3">
    <source>
        <dbReference type="Proteomes" id="UP001605036"/>
    </source>
</evidence>
<dbReference type="SUPFAM" id="SSF52540">
    <property type="entry name" value="P-loop containing nucleoside triphosphate hydrolases"/>
    <property type="match status" value="1"/>
</dbReference>
<proteinExistence type="predicted"/>
<dbReference type="SMART" id="SM00487">
    <property type="entry name" value="DEXDc"/>
    <property type="match status" value="1"/>
</dbReference>
<dbReference type="PROSITE" id="PS51192">
    <property type="entry name" value="HELICASE_ATP_BIND_1"/>
    <property type="match status" value="1"/>
</dbReference>
<dbReference type="InterPro" id="IPR014001">
    <property type="entry name" value="Helicase_ATP-bd"/>
</dbReference>
<dbReference type="EMBL" id="JBHFFA010000006">
    <property type="protein sequence ID" value="KAL2620884.1"/>
    <property type="molecule type" value="Genomic_DNA"/>
</dbReference>